<evidence type="ECO:0000313" key="1">
    <source>
        <dbReference type="EMBL" id="KAJ7406964.1"/>
    </source>
</evidence>
<gene>
    <name evidence="1" type="ORF">WISP_129719</name>
</gene>
<keyword evidence="2" id="KW-1185">Reference proteome</keyword>
<organism evidence="1 2">
    <name type="scientific">Willisornis vidua</name>
    <name type="common">Xingu scale-backed antbird</name>
    <dbReference type="NCBI Taxonomy" id="1566151"/>
    <lineage>
        <taxon>Eukaryota</taxon>
        <taxon>Metazoa</taxon>
        <taxon>Chordata</taxon>
        <taxon>Craniata</taxon>
        <taxon>Vertebrata</taxon>
        <taxon>Euteleostomi</taxon>
        <taxon>Archelosauria</taxon>
        <taxon>Archosauria</taxon>
        <taxon>Dinosauria</taxon>
        <taxon>Saurischia</taxon>
        <taxon>Theropoda</taxon>
        <taxon>Coelurosauria</taxon>
        <taxon>Aves</taxon>
        <taxon>Neognathae</taxon>
        <taxon>Neoaves</taxon>
        <taxon>Telluraves</taxon>
        <taxon>Australaves</taxon>
        <taxon>Passeriformes</taxon>
        <taxon>Thamnophilidae</taxon>
        <taxon>Willisornis</taxon>
    </lineage>
</organism>
<accession>A0ABQ9CSY8</accession>
<dbReference type="PANTHER" id="PTHR33332">
    <property type="entry name" value="REVERSE TRANSCRIPTASE DOMAIN-CONTAINING PROTEIN"/>
    <property type="match status" value="1"/>
</dbReference>
<reference evidence="1" key="1">
    <citation type="submission" date="2019-10" db="EMBL/GenBank/DDBJ databases">
        <authorList>
            <person name="Soares A.E.R."/>
            <person name="Aleixo A."/>
            <person name="Schneider P."/>
            <person name="Miyaki C.Y."/>
            <person name="Schneider M.P."/>
            <person name="Mello C."/>
            <person name="Vasconcelos A.T.R."/>
        </authorList>
    </citation>
    <scope>NUCLEOTIDE SEQUENCE</scope>
    <source>
        <tissue evidence="1">Muscle</tissue>
    </source>
</reference>
<name>A0ABQ9CSY8_9PASS</name>
<protein>
    <submittedName>
        <fullName evidence="1">Uncharacterized protein</fullName>
    </submittedName>
</protein>
<dbReference type="Proteomes" id="UP001145742">
    <property type="component" value="Unassembled WGS sequence"/>
</dbReference>
<sequence>MIWMRRSRPSSIILQMTTSWAQGLCVGIWTVWIDGLKPVVRGSRQSAGSCICFTAISETTTSWGKSGCHSSFPVEKDLGVLLDSQLSMNQQWAQVAKKANGALASIRSSVASRTRAMNITVYSALVRPHLESCVSSQETEVLEHVQRRVTKLMKGLKHKSYEELLWELELFSLEKQREDLTAFYNYLKGGFSQVDVSLFFQVTSDGMRENGNKLHKGRFSGY</sequence>
<comment type="caution">
    <text evidence="1">The sequence shown here is derived from an EMBL/GenBank/DDBJ whole genome shotgun (WGS) entry which is preliminary data.</text>
</comment>
<dbReference type="EMBL" id="WHWB01034623">
    <property type="protein sequence ID" value="KAJ7406964.1"/>
    <property type="molecule type" value="Genomic_DNA"/>
</dbReference>
<proteinExistence type="predicted"/>
<evidence type="ECO:0000313" key="2">
    <source>
        <dbReference type="Proteomes" id="UP001145742"/>
    </source>
</evidence>